<evidence type="ECO:0008006" key="3">
    <source>
        <dbReference type="Google" id="ProtNLM"/>
    </source>
</evidence>
<accession>A0ABQ0ECT7</accession>
<sequence length="288" mass="33165">MKDSQNNEQDITTQHIENIVEIDGGKMFTTSLIVAEAFEKEHKDVLKAISNLECSKEFHERNFAPMVYEAEIGSGAKREFPAYRLTRDGFAFLAMGFTGKKAAAWKEKFLAAFNAMEKALRRQVLPIPLPPSKPQEEVLMRKCKLLRGFTAYWAFVEKIPLVIAEFIVCARFRKSHLSELTAEQQNEASEFVYFLINHPAYAEDGQDSEPEQVIMLRNMLTACSQFRHTLDWDLERDFEDMSGVSLNELPSLSPHAMQKMLSLAGCLLHRVFQRTRDWNYLLKMEEQA</sequence>
<keyword evidence="2" id="KW-1185">Reference proteome</keyword>
<evidence type="ECO:0000313" key="1">
    <source>
        <dbReference type="EMBL" id="GAB1255397.1"/>
    </source>
</evidence>
<name>A0ABQ0ECT7_9BACT</name>
<protein>
    <recommendedName>
        <fullName evidence="3">Phage regulatory protein, Rha family</fullName>
    </recommendedName>
</protein>
<proteinExistence type="predicted"/>
<reference evidence="1 2" key="1">
    <citation type="journal article" date="2025" name="Int. J. Syst. Evol. Microbiol.">
        <title>Desulfovibrio falkowii sp. nov., Porphyromonas miyakawae sp. nov., Mediterraneibacter flintii sp. nov. and Owariibacterium komagatae gen. nov., sp. nov., isolated from human faeces.</title>
        <authorList>
            <person name="Hamaguchi T."/>
            <person name="Ohara M."/>
            <person name="Hisatomi A."/>
            <person name="Sekiguchi K."/>
            <person name="Takeda J.I."/>
            <person name="Ueyama J."/>
            <person name="Ito M."/>
            <person name="Nishiwaki H."/>
            <person name="Ogi T."/>
            <person name="Hirayama M."/>
            <person name="Ohkuma M."/>
            <person name="Sakamoto M."/>
            <person name="Ohno K."/>
        </authorList>
    </citation>
    <scope>NUCLEOTIDE SEQUENCE [LARGE SCALE GENOMIC DNA]</scope>
    <source>
        <strain evidence="1 2">13CB8C</strain>
    </source>
</reference>
<dbReference type="NCBIfam" id="TIGR02681">
    <property type="entry name" value="phage_pRha"/>
    <property type="match status" value="1"/>
</dbReference>
<dbReference type="InterPro" id="IPR014054">
    <property type="entry name" value="Phage_regulatory_Rha"/>
</dbReference>
<dbReference type="RefSeq" id="WP_407845225.1">
    <property type="nucleotide sequence ID" value="NZ_BAAFSG010000001.1"/>
</dbReference>
<dbReference type="Pfam" id="PF09669">
    <property type="entry name" value="Phage_pRha"/>
    <property type="match status" value="1"/>
</dbReference>
<comment type="caution">
    <text evidence="1">The sequence shown here is derived from an EMBL/GenBank/DDBJ whole genome shotgun (WGS) entry which is preliminary data.</text>
</comment>
<evidence type="ECO:0000313" key="2">
    <source>
        <dbReference type="Proteomes" id="UP001628192"/>
    </source>
</evidence>
<gene>
    <name evidence="1" type="ORF">Defa_28840</name>
</gene>
<dbReference type="EMBL" id="BAAFSG010000001">
    <property type="protein sequence ID" value="GAB1255397.1"/>
    <property type="molecule type" value="Genomic_DNA"/>
</dbReference>
<organism evidence="1 2">
    <name type="scientific">Desulfovibrio falkowii</name>
    <dbReference type="NCBI Taxonomy" id="3136602"/>
    <lineage>
        <taxon>Bacteria</taxon>
        <taxon>Pseudomonadati</taxon>
        <taxon>Thermodesulfobacteriota</taxon>
        <taxon>Desulfovibrionia</taxon>
        <taxon>Desulfovibrionales</taxon>
        <taxon>Desulfovibrionaceae</taxon>
        <taxon>Desulfovibrio</taxon>
    </lineage>
</organism>
<dbReference type="Proteomes" id="UP001628192">
    <property type="component" value="Unassembled WGS sequence"/>
</dbReference>